<gene>
    <name evidence="1" type="ORF">B7P33_13055</name>
</gene>
<keyword evidence="2" id="KW-1185">Reference proteome</keyword>
<dbReference type="EMBL" id="NBWU01000005">
    <property type="protein sequence ID" value="PCE63156.1"/>
    <property type="molecule type" value="Genomic_DNA"/>
</dbReference>
<proteinExistence type="predicted"/>
<organism evidence="1 2">
    <name type="scientific">Sediminicola luteus</name>
    <dbReference type="NCBI Taxonomy" id="319238"/>
    <lineage>
        <taxon>Bacteria</taxon>
        <taxon>Pseudomonadati</taxon>
        <taxon>Bacteroidota</taxon>
        <taxon>Flavobacteriia</taxon>
        <taxon>Flavobacteriales</taxon>
        <taxon>Flavobacteriaceae</taxon>
        <taxon>Sediminicola</taxon>
    </lineage>
</organism>
<evidence type="ECO:0000313" key="1">
    <source>
        <dbReference type="EMBL" id="PCE63156.1"/>
    </source>
</evidence>
<dbReference type="AlphaFoldDB" id="A0A2A4G594"/>
<protein>
    <submittedName>
        <fullName evidence="1">GAF domain-containing protein</fullName>
    </submittedName>
</protein>
<comment type="caution">
    <text evidence="1">The sequence shown here is derived from an EMBL/GenBank/DDBJ whole genome shotgun (WGS) entry which is preliminary data.</text>
</comment>
<name>A0A2A4G594_9FLAO</name>
<dbReference type="RefSeq" id="WP_097443059.1">
    <property type="nucleotide sequence ID" value="NZ_NBWU01000005.1"/>
</dbReference>
<reference evidence="1 2" key="1">
    <citation type="submission" date="2017-04" db="EMBL/GenBank/DDBJ databases">
        <title>A new member of the family Flavobacteriaceae isolated from ascidians.</title>
        <authorList>
            <person name="Chen L."/>
        </authorList>
    </citation>
    <scope>NUCLEOTIDE SEQUENCE [LARGE SCALE GENOMIC DNA]</scope>
    <source>
        <strain evidence="1 2">HQA918</strain>
    </source>
</reference>
<accession>A0A2A4G594</accession>
<dbReference type="Proteomes" id="UP000219559">
    <property type="component" value="Unassembled WGS sequence"/>
</dbReference>
<sequence length="794" mass="92333">MHKLSAHESPMICSISFHKLLEQYDVMAQSETPGLAERAKRILKSQEPYPFFRDGFTDVSLLEKHEDVVKLMLQDCFSEVLTHNEIKAASIPFNDFVFNRSKRFEKILEHAGSDFELKIRNMPDHMHYLIAATVILKAHYGAKADFKRPLFFDIPDANGVMRHYRIMYNADFMEMIPTDKAKDLSEIDIQELLENYDDLALWQEKIPPNSFIAKGFVICNMFDVTADHAISEIKSKLISNSEKNSSDDHVEDMNRVFRSFFELPDLQVGYILYNYEEQAFEKVGMGKKKSMQSFLMATDERMDCQDSFCQHSRKKLLENGEYFVISNLDLVPDPNPFPIYDNLRSKGVKSAIMAPISGEDGQLLGLMELVSKEPNALNSVNAQKLNDIMPFIISTVQRSIIEEENLIDAVIQHECTSVHPSVHWKFKKEAKRFIMSQLDGDEPQFSEMVFENVYPLYGQIDIKDSSKLRNAGIQKDLIIQLTEIGSVLRKVWDETQLPVYEELLYRVFNHIEEIKEVLYTSSEQTIFDFITDEVNPVLDYLKKDNSNFRDLIVDYESHIDTTTGMYYDHRRNYDESVTMINMKMAGIMDKRQVAAQEMFPHYFERYKTDGVEHNMFIGASISQSKAFNPLFLNNLRLWQLQVMCEMENAHYNLKNQLAVPLDVASLILVYSTPLSIRFRMDEKQFDVDGTYNARYEVIKKRIDKSYIKGTNERLTQKGKLSIVYSQKKDETEYLRYIRFLMAKGYFTNQVEILELDGLQGVSGLKAIRVEILYKTDKDSEKTYTYEDLMKALEE</sequence>
<dbReference type="OrthoDB" id="627374at2"/>
<evidence type="ECO:0000313" key="2">
    <source>
        <dbReference type="Proteomes" id="UP000219559"/>
    </source>
</evidence>
<dbReference type="SUPFAM" id="SSF55781">
    <property type="entry name" value="GAF domain-like"/>
    <property type="match status" value="1"/>
</dbReference>